<dbReference type="PANTHER" id="PTHR23024:SF546">
    <property type="entry name" value="CARBOXYLESTERASE 120-RELATED"/>
    <property type="match status" value="1"/>
</dbReference>
<gene>
    <name evidence="3" type="ORF">SLEP1_g3629</name>
</gene>
<evidence type="ECO:0000313" key="3">
    <source>
        <dbReference type="EMBL" id="GKU89500.1"/>
    </source>
</evidence>
<dbReference type="Gene3D" id="3.40.50.1820">
    <property type="entry name" value="alpha/beta hydrolase"/>
    <property type="match status" value="1"/>
</dbReference>
<dbReference type="SUPFAM" id="SSF53474">
    <property type="entry name" value="alpha/beta-Hydrolases"/>
    <property type="match status" value="1"/>
</dbReference>
<feature type="domain" description="Alpha/beta hydrolase fold-3" evidence="2">
    <location>
        <begin position="35"/>
        <end position="131"/>
    </location>
</feature>
<proteinExistence type="inferred from homology"/>
<comment type="similarity">
    <text evidence="1">Belongs to the 'GDXG' lipolytic enzyme family.</text>
</comment>
<evidence type="ECO:0000256" key="1">
    <source>
        <dbReference type="ARBA" id="ARBA00010515"/>
    </source>
</evidence>
<protein>
    <recommendedName>
        <fullName evidence="2">Alpha/beta hydrolase fold-3 domain-containing protein</fullName>
    </recommendedName>
</protein>
<reference evidence="3 4" key="1">
    <citation type="journal article" date="2021" name="Commun. Biol.">
        <title>The genome of Shorea leprosula (Dipterocarpaceae) highlights the ecological relevance of drought in aseasonal tropical rainforests.</title>
        <authorList>
            <person name="Ng K.K.S."/>
            <person name="Kobayashi M.J."/>
            <person name="Fawcett J.A."/>
            <person name="Hatakeyama M."/>
            <person name="Paape T."/>
            <person name="Ng C.H."/>
            <person name="Ang C.C."/>
            <person name="Tnah L.H."/>
            <person name="Lee C.T."/>
            <person name="Nishiyama T."/>
            <person name="Sese J."/>
            <person name="O'Brien M.J."/>
            <person name="Copetti D."/>
            <person name="Mohd Noor M.I."/>
            <person name="Ong R.C."/>
            <person name="Putra M."/>
            <person name="Sireger I.Z."/>
            <person name="Indrioko S."/>
            <person name="Kosugi Y."/>
            <person name="Izuno A."/>
            <person name="Isagi Y."/>
            <person name="Lee S.L."/>
            <person name="Shimizu K.K."/>
        </authorList>
    </citation>
    <scope>NUCLEOTIDE SEQUENCE [LARGE SCALE GENOMIC DNA]</scope>
    <source>
        <strain evidence="3">214</strain>
    </source>
</reference>
<dbReference type="InterPro" id="IPR013094">
    <property type="entry name" value="AB_hydrolase_3"/>
</dbReference>
<evidence type="ECO:0000313" key="4">
    <source>
        <dbReference type="Proteomes" id="UP001054252"/>
    </source>
</evidence>
<organism evidence="3 4">
    <name type="scientific">Rubroshorea leprosula</name>
    <dbReference type="NCBI Taxonomy" id="152421"/>
    <lineage>
        <taxon>Eukaryota</taxon>
        <taxon>Viridiplantae</taxon>
        <taxon>Streptophyta</taxon>
        <taxon>Embryophyta</taxon>
        <taxon>Tracheophyta</taxon>
        <taxon>Spermatophyta</taxon>
        <taxon>Magnoliopsida</taxon>
        <taxon>eudicotyledons</taxon>
        <taxon>Gunneridae</taxon>
        <taxon>Pentapetalae</taxon>
        <taxon>rosids</taxon>
        <taxon>malvids</taxon>
        <taxon>Malvales</taxon>
        <taxon>Dipterocarpaceae</taxon>
        <taxon>Rubroshorea</taxon>
    </lineage>
</organism>
<dbReference type="EMBL" id="BPVZ01000003">
    <property type="protein sequence ID" value="GKU89500.1"/>
    <property type="molecule type" value="Genomic_DNA"/>
</dbReference>
<accession>A0AAV5HWV1</accession>
<keyword evidence="4" id="KW-1185">Reference proteome</keyword>
<dbReference type="PANTHER" id="PTHR23024">
    <property type="entry name" value="ARYLACETAMIDE DEACETYLASE"/>
    <property type="match status" value="1"/>
</dbReference>
<comment type="caution">
    <text evidence="3">The sequence shown here is derived from an EMBL/GenBank/DDBJ whole genome shotgun (WGS) entry which is preliminary data.</text>
</comment>
<dbReference type="Proteomes" id="UP001054252">
    <property type="component" value="Unassembled WGS sequence"/>
</dbReference>
<evidence type="ECO:0000259" key="2">
    <source>
        <dbReference type="Pfam" id="PF07859"/>
    </source>
</evidence>
<dbReference type="GO" id="GO:0016787">
    <property type="term" value="F:hydrolase activity"/>
    <property type="evidence" value="ECO:0007669"/>
    <property type="project" value="InterPro"/>
</dbReference>
<dbReference type="InterPro" id="IPR029058">
    <property type="entry name" value="AB_hydrolase_fold"/>
</dbReference>
<name>A0AAV5HWV1_9ROSI</name>
<dbReference type="AlphaFoldDB" id="A0AAV5HWV1"/>
<sequence>MQSSPKIFPSIHQTTPGLASSFPAKYSMVPRRLLKLPAVVMSVEYRLAPEHRHPEAYDDAMEALHWIKCNQEEWLREYADFSNCFLMGTSAGGNITYHVTLRAAEAVNELEPLQIRGMILNHPFFGGIHRTGSDRDHKYCNLAVEGGSKFLEKVRAVGWRVLVNGCEGDPLVDRRKEVLKLMEENGVEVIGRFVTGGVHAAEMFDSSWAKALHAMLKDFSFLLEGDRLVMLIK</sequence>
<dbReference type="InterPro" id="IPR050466">
    <property type="entry name" value="Carboxylest/Gibb_receptor"/>
</dbReference>
<dbReference type="Pfam" id="PF07859">
    <property type="entry name" value="Abhydrolase_3"/>
    <property type="match status" value="1"/>
</dbReference>